<dbReference type="Proteomes" id="UP000198582">
    <property type="component" value="Unassembled WGS sequence"/>
</dbReference>
<reference evidence="2 3" key="1">
    <citation type="submission" date="2016-10" db="EMBL/GenBank/DDBJ databases">
        <authorList>
            <person name="de Groot N.N."/>
        </authorList>
    </citation>
    <scope>NUCLEOTIDE SEQUENCE [LARGE SCALE GENOMIC DNA]</scope>
    <source>
        <strain evidence="2 3">DSM 44993</strain>
    </source>
</reference>
<dbReference type="EMBL" id="FOEF01000021">
    <property type="protein sequence ID" value="SEP52676.1"/>
    <property type="molecule type" value="Genomic_DNA"/>
</dbReference>
<feature type="signal peptide" evidence="1">
    <location>
        <begin position="1"/>
        <end position="28"/>
    </location>
</feature>
<dbReference type="PROSITE" id="PS51257">
    <property type="entry name" value="PROKAR_LIPOPROTEIN"/>
    <property type="match status" value="1"/>
</dbReference>
<keyword evidence="1" id="KW-0732">Signal</keyword>
<feature type="chain" id="PRO_5011634572" description="Secreted protein" evidence="1">
    <location>
        <begin position="29"/>
        <end position="150"/>
    </location>
</feature>
<proteinExistence type="predicted"/>
<dbReference type="STRING" id="394193.SAMN04489732_121147"/>
<evidence type="ECO:0000256" key="1">
    <source>
        <dbReference type="SAM" id="SignalP"/>
    </source>
</evidence>
<gene>
    <name evidence="2" type="ORF">SAMN04489732_121147</name>
</gene>
<keyword evidence="3" id="KW-1185">Reference proteome</keyword>
<sequence>MRDVRTRSSLVALSGILALALAGCGNEAGPTPGPNPGTAGPDALPIKLDALSADACYGSPETQLPKGCEKYVTEVGGTAGAVHQRAQAGKTVDRPLDGEASGLDQAVNSFRAAGCTTVPTPGGACTKALTDISAALDSIKKIVNQQATTG</sequence>
<organism evidence="2 3">
    <name type="scientific">Amycolatopsis saalfeldensis</name>
    <dbReference type="NCBI Taxonomy" id="394193"/>
    <lineage>
        <taxon>Bacteria</taxon>
        <taxon>Bacillati</taxon>
        <taxon>Actinomycetota</taxon>
        <taxon>Actinomycetes</taxon>
        <taxon>Pseudonocardiales</taxon>
        <taxon>Pseudonocardiaceae</taxon>
        <taxon>Amycolatopsis</taxon>
    </lineage>
</organism>
<dbReference type="AlphaFoldDB" id="A0A1H8YKJ3"/>
<name>A0A1H8YKJ3_9PSEU</name>
<evidence type="ECO:0000313" key="3">
    <source>
        <dbReference type="Proteomes" id="UP000198582"/>
    </source>
</evidence>
<evidence type="ECO:0008006" key="4">
    <source>
        <dbReference type="Google" id="ProtNLM"/>
    </source>
</evidence>
<evidence type="ECO:0000313" key="2">
    <source>
        <dbReference type="EMBL" id="SEP52676.1"/>
    </source>
</evidence>
<accession>A0A1H8YKJ3</accession>
<protein>
    <recommendedName>
        <fullName evidence="4">Secreted protein</fullName>
    </recommendedName>
</protein>